<proteinExistence type="predicted"/>
<sequence length="72" mass="7716">MKYLRFEVGSKGAALANTISNWVNVLLLAIYVKFSPACMETWIDVGGDCGTFCTLTNVEELEGTGCSSSSKS</sequence>
<protein>
    <submittedName>
        <fullName evidence="2">Uncharacterized protein</fullName>
    </submittedName>
</protein>
<dbReference type="AlphaFoldDB" id="A0AA88RK29"/>
<evidence type="ECO:0000313" key="3">
    <source>
        <dbReference type="Proteomes" id="UP001187471"/>
    </source>
</evidence>
<dbReference type="Proteomes" id="UP001187471">
    <property type="component" value="Unassembled WGS sequence"/>
</dbReference>
<reference evidence="2" key="1">
    <citation type="submission" date="2022-12" db="EMBL/GenBank/DDBJ databases">
        <title>Draft genome assemblies for two species of Escallonia (Escalloniales).</title>
        <authorList>
            <person name="Chanderbali A."/>
            <person name="Dervinis C."/>
            <person name="Anghel I."/>
            <person name="Soltis D."/>
            <person name="Soltis P."/>
            <person name="Zapata F."/>
        </authorList>
    </citation>
    <scope>NUCLEOTIDE SEQUENCE</scope>
    <source>
        <strain evidence="2">UCBG92.1500</strain>
        <tissue evidence="2">Leaf</tissue>
    </source>
</reference>
<keyword evidence="1" id="KW-0472">Membrane</keyword>
<keyword evidence="1" id="KW-0812">Transmembrane</keyword>
<feature type="transmembrane region" description="Helical" evidence="1">
    <location>
        <begin position="12"/>
        <end position="32"/>
    </location>
</feature>
<organism evidence="2 3">
    <name type="scientific">Escallonia rubra</name>
    <dbReference type="NCBI Taxonomy" id="112253"/>
    <lineage>
        <taxon>Eukaryota</taxon>
        <taxon>Viridiplantae</taxon>
        <taxon>Streptophyta</taxon>
        <taxon>Embryophyta</taxon>
        <taxon>Tracheophyta</taxon>
        <taxon>Spermatophyta</taxon>
        <taxon>Magnoliopsida</taxon>
        <taxon>eudicotyledons</taxon>
        <taxon>Gunneridae</taxon>
        <taxon>Pentapetalae</taxon>
        <taxon>asterids</taxon>
        <taxon>campanulids</taxon>
        <taxon>Escalloniales</taxon>
        <taxon>Escalloniaceae</taxon>
        <taxon>Escallonia</taxon>
    </lineage>
</organism>
<comment type="caution">
    <text evidence="2">The sequence shown here is derived from an EMBL/GenBank/DDBJ whole genome shotgun (WGS) entry which is preliminary data.</text>
</comment>
<evidence type="ECO:0000313" key="2">
    <source>
        <dbReference type="EMBL" id="KAK2991339.1"/>
    </source>
</evidence>
<gene>
    <name evidence="2" type="ORF">RJ640_007559</name>
</gene>
<keyword evidence="3" id="KW-1185">Reference proteome</keyword>
<dbReference type="EMBL" id="JAVXUO010000532">
    <property type="protein sequence ID" value="KAK2991339.1"/>
    <property type="molecule type" value="Genomic_DNA"/>
</dbReference>
<name>A0AA88RK29_9ASTE</name>
<accession>A0AA88RK29</accession>
<keyword evidence="1" id="KW-1133">Transmembrane helix</keyword>
<evidence type="ECO:0000256" key="1">
    <source>
        <dbReference type="SAM" id="Phobius"/>
    </source>
</evidence>